<dbReference type="VEuPathDB" id="FungiDB:SPRG_21361"/>
<name>A0A067C1Q2_SAPPC</name>
<dbReference type="RefSeq" id="XP_012208603.1">
    <property type="nucleotide sequence ID" value="XM_012353213.1"/>
</dbReference>
<reference evidence="1 2" key="1">
    <citation type="journal article" date="2013" name="PLoS Genet.">
        <title>Distinctive expansion of potential virulence genes in the genome of the oomycete fish pathogen Saprolegnia parasitica.</title>
        <authorList>
            <person name="Jiang R.H."/>
            <person name="de Bruijn I."/>
            <person name="Haas B.J."/>
            <person name="Belmonte R."/>
            <person name="Lobach L."/>
            <person name="Christie J."/>
            <person name="van den Ackerveken G."/>
            <person name="Bottin A."/>
            <person name="Bulone V."/>
            <person name="Diaz-Moreno S.M."/>
            <person name="Dumas B."/>
            <person name="Fan L."/>
            <person name="Gaulin E."/>
            <person name="Govers F."/>
            <person name="Grenville-Briggs L.J."/>
            <person name="Horner N.R."/>
            <person name="Levin J.Z."/>
            <person name="Mammella M."/>
            <person name="Meijer H.J."/>
            <person name="Morris P."/>
            <person name="Nusbaum C."/>
            <person name="Oome S."/>
            <person name="Phillips A.J."/>
            <person name="van Rooyen D."/>
            <person name="Rzeszutek E."/>
            <person name="Saraiva M."/>
            <person name="Secombes C.J."/>
            <person name="Seidl M.F."/>
            <person name="Snel B."/>
            <person name="Stassen J.H."/>
            <person name="Sykes S."/>
            <person name="Tripathy S."/>
            <person name="van den Berg H."/>
            <person name="Vega-Arreguin J.C."/>
            <person name="Wawra S."/>
            <person name="Young S.K."/>
            <person name="Zeng Q."/>
            <person name="Dieguez-Uribeondo J."/>
            <person name="Russ C."/>
            <person name="Tyler B.M."/>
            <person name="van West P."/>
        </authorList>
    </citation>
    <scope>NUCLEOTIDE SEQUENCE [LARGE SCALE GENOMIC DNA]</scope>
    <source>
        <strain evidence="1 2">CBS 223.65</strain>
    </source>
</reference>
<dbReference type="KEGG" id="spar:SPRG_21361"/>
<dbReference type="EMBL" id="KK583305">
    <property type="protein sequence ID" value="KDO20702.1"/>
    <property type="molecule type" value="Genomic_DNA"/>
</dbReference>
<protein>
    <submittedName>
        <fullName evidence="1">Uncharacterized protein</fullName>
    </submittedName>
</protein>
<sequence length="107" mass="11506">MSRYSTAAAADAEITMARTTTGSSSMLWRILASFKDDDNDAALPMGNVAGHLDRRHDGSVCHLEPLRLAASLRSLYRTTAWRQPCAMPATAMDQTGTRFNTTAATGA</sequence>
<evidence type="ECO:0000313" key="1">
    <source>
        <dbReference type="EMBL" id="KDO20702.1"/>
    </source>
</evidence>
<dbReference type="GeneID" id="24142131"/>
<dbReference type="AlphaFoldDB" id="A0A067C1Q2"/>
<accession>A0A067C1Q2</accession>
<proteinExistence type="predicted"/>
<organism evidence="1 2">
    <name type="scientific">Saprolegnia parasitica (strain CBS 223.65)</name>
    <dbReference type="NCBI Taxonomy" id="695850"/>
    <lineage>
        <taxon>Eukaryota</taxon>
        <taxon>Sar</taxon>
        <taxon>Stramenopiles</taxon>
        <taxon>Oomycota</taxon>
        <taxon>Saprolegniomycetes</taxon>
        <taxon>Saprolegniales</taxon>
        <taxon>Saprolegniaceae</taxon>
        <taxon>Saprolegnia</taxon>
    </lineage>
</organism>
<evidence type="ECO:0000313" key="2">
    <source>
        <dbReference type="Proteomes" id="UP000030745"/>
    </source>
</evidence>
<dbReference type="Proteomes" id="UP000030745">
    <property type="component" value="Unassembled WGS sequence"/>
</dbReference>
<keyword evidence="2" id="KW-1185">Reference proteome</keyword>
<gene>
    <name evidence="1" type="ORF">SPRG_21361</name>
</gene>